<dbReference type="EMBL" id="JAAAHW010007301">
    <property type="protein sequence ID" value="KAF9949399.1"/>
    <property type="molecule type" value="Genomic_DNA"/>
</dbReference>
<dbReference type="AlphaFoldDB" id="A0A9P6IVN4"/>
<gene>
    <name evidence="1" type="ORF">BGZ65_007355</name>
</gene>
<proteinExistence type="predicted"/>
<dbReference type="Proteomes" id="UP000749646">
    <property type="component" value="Unassembled WGS sequence"/>
</dbReference>
<evidence type="ECO:0000313" key="2">
    <source>
        <dbReference type="Proteomes" id="UP000749646"/>
    </source>
</evidence>
<name>A0A9P6IVN4_9FUNG</name>
<organism evidence="1 2">
    <name type="scientific">Modicella reniformis</name>
    <dbReference type="NCBI Taxonomy" id="1440133"/>
    <lineage>
        <taxon>Eukaryota</taxon>
        <taxon>Fungi</taxon>
        <taxon>Fungi incertae sedis</taxon>
        <taxon>Mucoromycota</taxon>
        <taxon>Mortierellomycotina</taxon>
        <taxon>Mortierellomycetes</taxon>
        <taxon>Mortierellales</taxon>
        <taxon>Mortierellaceae</taxon>
        <taxon>Modicella</taxon>
    </lineage>
</organism>
<feature type="non-terminal residue" evidence="1">
    <location>
        <position position="305"/>
    </location>
</feature>
<evidence type="ECO:0000313" key="1">
    <source>
        <dbReference type="EMBL" id="KAF9949399.1"/>
    </source>
</evidence>
<keyword evidence="2" id="KW-1185">Reference proteome</keyword>
<reference evidence="1" key="1">
    <citation type="journal article" date="2020" name="Fungal Divers.">
        <title>Resolving the Mortierellaceae phylogeny through synthesis of multi-gene phylogenetics and phylogenomics.</title>
        <authorList>
            <person name="Vandepol N."/>
            <person name="Liber J."/>
            <person name="Desiro A."/>
            <person name="Na H."/>
            <person name="Kennedy M."/>
            <person name="Barry K."/>
            <person name="Grigoriev I.V."/>
            <person name="Miller A.N."/>
            <person name="O'Donnell K."/>
            <person name="Stajich J.E."/>
            <person name="Bonito G."/>
        </authorList>
    </citation>
    <scope>NUCLEOTIDE SEQUENCE</scope>
    <source>
        <strain evidence="1">MES-2147</strain>
    </source>
</reference>
<dbReference type="OrthoDB" id="2444209at2759"/>
<accession>A0A9P6IVN4</accession>
<protein>
    <submittedName>
        <fullName evidence="1">Uncharacterized protein</fullName>
    </submittedName>
</protein>
<sequence>AVNFIFLLENEDQKGGLKDELREGTWQALWAALPSIPIEPLDDSLVLACYQWAGQASALSFTRFVEVLDRDPLKSPLLNRVLIGYTASKELWTNNDNNEATHIKNSLAPCLDALFPRIDNAEASWERSLDESKDADQRLLVPDYSVATTVRDKTYTALMLEAKIAKNNSHNQIWDDLTKLGHEMKLALDSILLVLPVEEIVVQGIILKGETLSVYHLRLISEGVYIMRLHAQCGICSSSTGLYPLARMLDVLTSVKDIAANTIKRIRNAAIDAPDEPLVSPGEPLIPRTWLRPSFEKPSIVKVLI</sequence>
<comment type="caution">
    <text evidence="1">The sequence shown here is derived from an EMBL/GenBank/DDBJ whole genome shotgun (WGS) entry which is preliminary data.</text>
</comment>